<comment type="caution">
    <text evidence="2">The sequence shown here is derived from an EMBL/GenBank/DDBJ whole genome shotgun (WGS) entry which is preliminary data.</text>
</comment>
<reference evidence="2" key="1">
    <citation type="submission" date="2023-07" db="EMBL/GenBank/DDBJ databases">
        <title>A chromosome-level genome assembly of Lolium multiflorum.</title>
        <authorList>
            <person name="Chen Y."/>
            <person name="Copetti D."/>
            <person name="Kolliker R."/>
            <person name="Studer B."/>
        </authorList>
    </citation>
    <scope>NUCLEOTIDE SEQUENCE</scope>
    <source>
        <strain evidence="2">02402/16</strain>
        <tissue evidence="2">Leaf</tissue>
    </source>
</reference>
<feature type="region of interest" description="Disordered" evidence="1">
    <location>
        <begin position="215"/>
        <end position="238"/>
    </location>
</feature>
<evidence type="ECO:0000256" key="1">
    <source>
        <dbReference type="SAM" id="MobiDB-lite"/>
    </source>
</evidence>
<dbReference type="PANTHER" id="PTHR33075:SF10">
    <property type="entry name" value="DUF4283 DOMAIN-CONTAINING PROTEIN"/>
    <property type="match status" value="1"/>
</dbReference>
<gene>
    <name evidence="2" type="ORF">QYE76_055905</name>
</gene>
<evidence type="ECO:0000313" key="3">
    <source>
        <dbReference type="Proteomes" id="UP001231189"/>
    </source>
</evidence>
<dbReference type="PANTHER" id="PTHR33075">
    <property type="entry name" value="OS02G0499800 PROTEIN"/>
    <property type="match status" value="1"/>
</dbReference>
<name>A0AAD8T1X7_LOLMU</name>
<proteinExistence type="predicted"/>
<sequence>MANYPVDPNPHVPTGMQVIPPGPLRTQRIHVFLGGDFPLFADDWAVATLTPEPEDGDFLAVVATIGLHLHDLGIQMDDMADVDDNIQEDLAVGHHAAPVPMAAPATANGNLSPQHPLIIDNYIPVPKPEQEPDAITQLTKLINKLMENEVEHELIHKLAGNQINGTTINLEETEVNGVEVLKCSIEISIVPANYAVAHTQTVTMQEIQAPNTGSDVAIKSEPANFSKQKKKQPAPRDVSLVRRSRRIASEAAGYKDKESADATQCSKKIIPINLGSQFDAVVDRQGAIPPELPLDTVQAIGTNFCQIPPEELSAANLNYESSDE</sequence>
<evidence type="ECO:0000313" key="2">
    <source>
        <dbReference type="EMBL" id="KAK1667746.1"/>
    </source>
</evidence>
<keyword evidence="3" id="KW-1185">Reference proteome</keyword>
<protein>
    <submittedName>
        <fullName evidence="2">Uncharacterized protein</fullName>
    </submittedName>
</protein>
<dbReference type="Proteomes" id="UP001231189">
    <property type="component" value="Unassembled WGS sequence"/>
</dbReference>
<accession>A0AAD8T1X7</accession>
<dbReference type="AlphaFoldDB" id="A0AAD8T1X7"/>
<organism evidence="2 3">
    <name type="scientific">Lolium multiflorum</name>
    <name type="common">Italian ryegrass</name>
    <name type="synonym">Lolium perenne subsp. multiflorum</name>
    <dbReference type="NCBI Taxonomy" id="4521"/>
    <lineage>
        <taxon>Eukaryota</taxon>
        <taxon>Viridiplantae</taxon>
        <taxon>Streptophyta</taxon>
        <taxon>Embryophyta</taxon>
        <taxon>Tracheophyta</taxon>
        <taxon>Spermatophyta</taxon>
        <taxon>Magnoliopsida</taxon>
        <taxon>Liliopsida</taxon>
        <taxon>Poales</taxon>
        <taxon>Poaceae</taxon>
        <taxon>BOP clade</taxon>
        <taxon>Pooideae</taxon>
        <taxon>Poodae</taxon>
        <taxon>Poeae</taxon>
        <taxon>Poeae Chloroplast Group 2 (Poeae type)</taxon>
        <taxon>Loliodinae</taxon>
        <taxon>Loliinae</taxon>
        <taxon>Lolium</taxon>
    </lineage>
</organism>
<dbReference type="EMBL" id="JAUUTY010000003">
    <property type="protein sequence ID" value="KAK1667746.1"/>
    <property type="molecule type" value="Genomic_DNA"/>
</dbReference>